<reference evidence="1 2" key="1">
    <citation type="journal article" date="2015" name="Nature">
        <title>rRNA introns, odd ribosomes, and small enigmatic genomes across a large radiation of phyla.</title>
        <authorList>
            <person name="Brown C.T."/>
            <person name="Hug L.A."/>
            <person name="Thomas B.C."/>
            <person name="Sharon I."/>
            <person name="Castelle C.J."/>
            <person name="Singh A."/>
            <person name="Wilkins M.J."/>
            <person name="Williams K.H."/>
            <person name="Banfield J.F."/>
        </authorList>
    </citation>
    <scope>NUCLEOTIDE SEQUENCE [LARGE SCALE GENOMIC DNA]</scope>
</reference>
<accession>A0A0G1HEQ2</accession>
<protein>
    <submittedName>
        <fullName evidence="1">Uncharacterized protein</fullName>
    </submittedName>
</protein>
<gene>
    <name evidence="1" type="ORF">UW35_C0030G0004</name>
</gene>
<evidence type="ECO:0000313" key="2">
    <source>
        <dbReference type="Proteomes" id="UP000033861"/>
    </source>
</evidence>
<dbReference type="AlphaFoldDB" id="A0A0G1HEQ2"/>
<evidence type="ECO:0000313" key="1">
    <source>
        <dbReference type="EMBL" id="KKT45826.1"/>
    </source>
</evidence>
<comment type="caution">
    <text evidence="1">The sequence shown here is derived from an EMBL/GenBank/DDBJ whole genome shotgun (WGS) entry which is preliminary data.</text>
</comment>
<dbReference type="EMBL" id="LCHZ01000030">
    <property type="protein sequence ID" value="KKT45826.1"/>
    <property type="molecule type" value="Genomic_DNA"/>
</dbReference>
<dbReference type="Proteomes" id="UP000033861">
    <property type="component" value="Unassembled WGS sequence"/>
</dbReference>
<sequence>MCLICIFSRYFAFFLFIPHLIDEIRFFNFFINYWHPTIVFFGVVESKILRFVGSGSTECLLLNLSYLARFVVRLFLFSKYIVFK</sequence>
<proteinExistence type="predicted"/>
<name>A0A0G1HEQ2_9BACT</name>
<organism evidence="1 2">
    <name type="scientific">Candidatus Collierbacteria bacterium GW2011_GWF2_44_15</name>
    <dbReference type="NCBI Taxonomy" id="1618404"/>
    <lineage>
        <taxon>Bacteria</taxon>
        <taxon>Candidatus Collieribacteriota</taxon>
    </lineage>
</organism>